<dbReference type="PROSITE" id="PS50928">
    <property type="entry name" value="ABC_TM1"/>
    <property type="match status" value="1"/>
</dbReference>
<keyword evidence="10" id="KW-1185">Reference proteome</keyword>
<feature type="domain" description="ABC transmembrane type-1" evidence="8">
    <location>
        <begin position="88"/>
        <end position="296"/>
    </location>
</feature>
<evidence type="ECO:0000256" key="2">
    <source>
        <dbReference type="ARBA" id="ARBA00022448"/>
    </source>
</evidence>
<dbReference type="InterPro" id="IPR000515">
    <property type="entry name" value="MetI-like"/>
</dbReference>
<accession>A0A1M6NPZ1</accession>
<evidence type="ECO:0000256" key="5">
    <source>
        <dbReference type="ARBA" id="ARBA00022989"/>
    </source>
</evidence>
<dbReference type="RefSeq" id="WP_341430631.1">
    <property type="nucleotide sequence ID" value="NZ_FQZO01000012.1"/>
</dbReference>
<evidence type="ECO:0000259" key="8">
    <source>
        <dbReference type="PROSITE" id="PS50928"/>
    </source>
</evidence>
<evidence type="ECO:0000256" key="6">
    <source>
        <dbReference type="ARBA" id="ARBA00023136"/>
    </source>
</evidence>
<dbReference type="PANTHER" id="PTHR30193">
    <property type="entry name" value="ABC TRANSPORTER PERMEASE PROTEIN"/>
    <property type="match status" value="1"/>
</dbReference>
<evidence type="ECO:0000313" key="9">
    <source>
        <dbReference type="EMBL" id="SHJ97765.1"/>
    </source>
</evidence>
<keyword evidence="2 7" id="KW-0813">Transport</keyword>
<gene>
    <name evidence="9" type="ORF">SAMN05444401_0271</name>
</gene>
<dbReference type="Pfam" id="PF00528">
    <property type="entry name" value="BPD_transp_1"/>
    <property type="match status" value="1"/>
</dbReference>
<sequence>MEQTLNIEKSKNEEKELEYKLPKIKFSYIPYLYILPSIALFVTFVYYPFIRTIYLSMALTNSRGKAVEFLGLENYLEIFKSPEFLNSLKITFKFVPMIAIPSIIIGFILAILANNKVKGRTAYEVMFAMPMAVASAPAAIMWSMIFHPTIGILNYILNKEIGWLTDERWALIAVAVVTIWLNIGINFIFLLTGLKSVPQEIYESSEIDGAGFFQKLFKITLPMVSPTLFFVVFINIISSFQAFGQVKLLTGGGPGNSTNVLVHSIYREAFLNNRFDIASAESIVLFLIMLVVTLIQFRFEKKGVHYQ</sequence>
<evidence type="ECO:0000256" key="1">
    <source>
        <dbReference type="ARBA" id="ARBA00004651"/>
    </source>
</evidence>
<dbReference type="SUPFAM" id="SSF161098">
    <property type="entry name" value="MetI-like"/>
    <property type="match status" value="1"/>
</dbReference>
<dbReference type="CDD" id="cd06261">
    <property type="entry name" value="TM_PBP2"/>
    <property type="match status" value="1"/>
</dbReference>
<feature type="transmembrane region" description="Helical" evidence="7">
    <location>
        <begin position="125"/>
        <end position="157"/>
    </location>
</feature>
<feature type="transmembrane region" description="Helical" evidence="7">
    <location>
        <begin position="28"/>
        <end position="49"/>
    </location>
</feature>
<comment type="subcellular location">
    <subcellularLocation>
        <location evidence="1 7">Cell membrane</location>
        <topology evidence="1 7">Multi-pass membrane protein</topology>
    </subcellularLocation>
</comment>
<keyword evidence="6 7" id="KW-0472">Membrane</keyword>
<proteinExistence type="inferred from homology"/>
<evidence type="ECO:0000256" key="7">
    <source>
        <dbReference type="RuleBase" id="RU363032"/>
    </source>
</evidence>
<comment type="similarity">
    <text evidence="7">Belongs to the binding-protein-dependent transport system permease family.</text>
</comment>
<feature type="transmembrane region" description="Helical" evidence="7">
    <location>
        <begin position="277"/>
        <end position="297"/>
    </location>
</feature>
<dbReference type="GO" id="GO:0055085">
    <property type="term" value="P:transmembrane transport"/>
    <property type="evidence" value="ECO:0007669"/>
    <property type="project" value="InterPro"/>
</dbReference>
<feature type="transmembrane region" description="Helical" evidence="7">
    <location>
        <begin position="223"/>
        <end position="243"/>
    </location>
</feature>
<dbReference type="Gene3D" id="1.10.3720.10">
    <property type="entry name" value="MetI-like"/>
    <property type="match status" value="1"/>
</dbReference>
<protein>
    <submittedName>
        <fullName evidence="9">Carbohydrate ABC transporter membrane protein 1, CUT1 family</fullName>
    </submittedName>
</protein>
<dbReference type="GO" id="GO:0005886">
    <property type="term" value="C:plasma membrane"/>
    <property type="evidence" value="ECO:0007669"/>
    <property type="project" value="UniProtKB-SubCell"/>
</dbReference>
<dbReference type="EMBL" id="FQZO01000012">
    <property type="protein sequence ID" value="SHJ97765.1"/>
    <property type="molecule type" value="Genomic_DNA"/>
</dbReference>
<evidence type="ECO:0000256" key="4">
    <source>
        <dbReference type="ARBA" id="ARBA00022692"/>
    </source>
</evidence>
<dbReference type="AlphaFoldDB" id="A0A1M6NPZ1"/>
<feature type="transmembrane region" description="Helical" evidence="7">
    <location>
        <begin position="94"/>
        <end position="113"/>
    </location>
</feature>
<name>A0A1M6NPZ1_9CLOT</name>
<dbReference type="InterPro" id="IPR051393">
    <property type="entry name" value="ABC_transporter_permease"/>
</dbReference>
<dbReference type="Proteomes" id="UP000184080">
    <property type="component" value="Unassembled WGS sequence"/>
</dbReference>
<evidence type="ECO:0000256" key="3">
    <source>
        <dbReference type="ARBA" id="ARBA00022475"/>
    </source>
</evidence>
<dbReference type="PANTHER" id="PTHR30193:SF37">
    <property type="entry name" value="INNER MEMBRANE ABC TRANSPORTER PERMEASE PROTEIN YCJO"/>
    <property type="match status" value="1"/>
</dbReference>
<feature type="transmembrane region" description="Helical" evidence="7">
    <location>
        <begin position="169"/>
        <end position="191"/>
    </location>
</feature>
<organism evidence="9 10">
    <name type="scientific">Clostridium amylolyticum</name>
    <dbReference type="NCBI Taxonomy" id="1121298"/>
    <lineage>
        <taxon>Bacteria</taxon>
        <taxon>Bacillati</taxon>
        <taxon>Bacillota</taxon>
        <taxon>Clostridia</taxon>
        <taxon>Eubacteriales</taxon>
        <taxon>Clostridiaceae</taxon>
        <taxon>Clostridium</taxon>
    </lineage>
</organism>
<dbReference type="InterPro" id="IPR035906">
    <property type="entry name" value="MetI-like_sf"/>
</dbReference>
<keyword evidence="4 7" id="KW-0812">Transmembrane</keyword>
<reference evidence="9 10" key="1">
    <citation type="submission" date="2016-11" db="EMBL/GenBank/DDBJ databases">
        <authorList>
            <person name="Jaros S."/>
            <person name="Januszkiewicz K."/>
            <person name="Wedrychowicz H."/>
        </authorList>
    </citation>
    <scope>NUCLEOTIDE SEQUENCE [LARGE SCALE GENOMIC DNA]</scope>
    <source>
        <strain evidence="9 10">DSM 21864</strain>
    </source>
</reference>
<keyword evidence="3" id="KW-1003">Cell membrane</keyword>
<keyword evidence="5 7" id="KW-1133">Transmembrane helix</keyword>
<dbReference type="STRING" id="1121298.SAMN05444401_0271"/>
<evidence type="ECO:0000313" key="10">
    <source>
        <dbReference type="Proteomes" id="UP000184080"/>
    </source>
</evidence>